<feature type="transmembrane region" description="Helical" evidence="1">
    <location>
        <begin position="60"/>
        <end position="83"/>
    </location>
</feature>
<keyword evidence="1" id="KW-0812">Transmembrane</keyword>
<dbReference type="Proteomes" id="UP000033640">
    <property type="component" value="Unassembled WGS sequence"/>
</dbReference>
<comment type="caution">
    <text evidence="2">The sequence shown here is derived from an EMBL/GenBank/DDBJ whole genome shotgun (WGS) entry which is preliminary data.</text>
</comment>
<dbReference type="AlphaFoldDB" id="A0A0F0LJI2"/>
<evidence type="ECO:0000256" key="1">
    <source>
        <dbReference type="SAM" id="Phobius"/>
    </source>
</evidence>
<dbReference type="RefSeq" id="WP_052678736.1">
    <property type="nucleotide sequence ID" value="NZ_CAKKLT010000059.1"/>
</dbReference>
<keyword evidence="1" id="KW-1133">Transmembrane helix</keyword>
<protein>
    <submittedName>
        <fullName evidence="2">Uncharacterized protein</fullName>
    </submittedName>
</protein>
<organism evidence="2 3">
    <name type="scientific">Microbacterium oxydans</name>
    <dbReference type="NCBI Taxonomy" id="82380"/>
    <lineage>
        <taxon>Bacteria</taxon>
        <taxon>Bacillati</taxon>
        <taxon>Actinomycetota</taxon>
        <taxon>Actinomycetes</taxon>
        <taxon>Micrococcales</taxon>
        <taxon>Microbacteriaceae</taxon>
        <taxon>Microbacterium</taxon>
    </lineage>
</organism>
<sequence length="129" mass="13713">MRTESRPARPIALRVAAWTLALLLSVILFAVAWAWCWLGFEEEFSEEGKAQAAGTTMAGWGLQFGLIPVLVLHALVLIGLFLAIRGGRRGVGLSLLIALGILVAASLPGFVVVQVLSGGSMFEPPVYVP</sequence>
<proteinExistence type="predicted"/>
<evidence type="ECO:0000313" key="3">
    <source>
        <dbReference type="Proteomes" id="UP000033640"/>
    </source>
</evidence>
<feature type="transmembrane region" description="Helical" evidence="1">
    <location>
        <begin position="95"/>
        <end position="116"/>
    </location>
</feature>
<name>A0A0F0LJI2_9MICO</name>
<reference evidence="2 3" key="1">
    <citation type="submission" date="2015-02" db="EMBL/GenBank/DDBJ databases">
        <title>Draft genome sequences of ten Microbacterium spp. with emphasis on heavy metal contaminated environments.</title>
        <authorList>
            <person name="Corretto E."/>
        </authorList>
    </citation>
    <scope>NUCLEOTIDE SEQUENCE [LARGE SCALE GENOMIC DNA]</scope>
    <source>
        <strain evidence="2 3">BEL4b</strain>
    </source>
</reference>
<dbReference type="OrthoDB" id="5074377at2"/>
<dbReference type="EMBL" id="JYIW01000013">
    <property type="protein sequence ID" value="KJL32839.1"/>
    <property type="molecule type" value="Genomic_DNA"/>
</dbReference>
<feature type="transmembrane region" description="Helical" evidence="1">
    <location>
        <begin position="12"/>
        <end position="40"/>
    </location>
</feature>
<keyword evidence="1" id="KW-0472">Membrane</keyword>
<accession>A0A0F0LJI2</accession>
<dbReference type="PATRIC" id="fig|82380.11.peg.221"/>
<gene>
    <name evidence="2" type="ORF">RS83_00211</name>
</gene>
<evidence type="ECO:0000313" key="2">
    <source>
        <dbReference type="EMBL" id="KJL32839.1"/>
    </source>
</evidence>